<accession>A0AA96Q138</accession>
<evidence type="ECO:0000313" key="1">
    <source>
        <dbReference type="EMBL" id="WNV48142.1"/>
    </source>
</evidence>
<gene>
    <name evidence="1" type="ORF">Ql52_gp006</name>
</gene>
<keyword evidence="2" id="KW-1185">Reference proteome</keyword>
<dbReference type="EMBL" id="OR260090">
    <property type="protein sequence ID" value="WNV48142.1"/>
    <property type="molecule type" value="Genomic_DNA"/>
</dbReference>
<proteinExistence type="predicted"/>
<reference evidence="2" key="1">
    <citation type="journal article" date="2024" name="Viruses">
        <title>New Genera and Species of Caulobacter and Brevundimonas Bacteriophages Provide Insights into Phage Genome Evolution.</title>
        <authorList>
            <person name="Ely B."/>
            <person name="Hils M."/>
            <person name="Clarke A."/>
            <person name="Albert M."/>
            <person name="Holness N."/>
            <person name="Lenski J."/>
            <person name="Mohammadi T."/>
        </authorList>
    </citation>
    <scope>NUCLEOTIDE SEQUENCE [LARGE SCALE GENOMIC DNA]</scope>
</reference>
<sequence length="49" mass="5411">MNAIRITFAYVDGSSETYAPPHARDNSPAAKSARHAIARKMRQRLGLGR</sequence>
<protein>
    <submittedName>
        <fullName evidence="1">Uncharacterized protein</fullName>
    </submittedName>
</protein>
<organism evidence="1 2">
    <name type="scientific">Caulobacter phage Quill_5.2</name>
    <dbReference type="NCBI Taxonomy" id="3075108"/>
    <lineage>
        <taxon>Viruses</taxon>
        <taxon>Duplodnaviria</taxon>
        <taxon>Heunggongvirae</taxon>
        <taxon>Uroviricota</taxon>
        <taxon>Caudoviricetes</taxon>
        <taxon>Autographivirales</taxon>
        <taxon>Autonotataviridae</taxon>
        <taxon>Lullwatervirus</taxon>
        <taxon>Lullwatervirus quill52</taxon>
    </lineage>
</organism>
<evidence type="ECO:0000313" key="2">
    <source>
        <dbReference type="Proteomes" id="UP001301924"/>
    </source>
</evidence>
<name>A0AA96Q138_9CAUD</name>
<dbReference type="Proteomes" id="UP001301924">
    <property type="component" value="Segment"/>
</dbReference>